<keyword evidence="1" id="KW-0067">ATP-binding</keyword>
<organism evidence="1 2">
    <name type="scientific">Termititenax aidoneus</name>
    <dbReference type="NCBI Taxonomy" id="2218524"/>
    <lineage>
        <taxon>Bacteria</taxon>
        <taxon>Bacillati</taxon>
        <taxon>Candidatus Margulisiibacteriota</taxon>
        <taxon>Candidatus Termititenacia</taxon>
        <taxon>Candidatus Termititenacales</taxon>
        <taxon>Candidatus Termititenacaceae</taxon>
        <taxon>Candidatus Termititenax</taxon>
    </lineage>
</organism>
<keyword evidence="2" id="KW-1185">Reference proteome</keyword>
<protein>
    <submittedName>
        <fullName evidence="1">ATP-binding protein</fullName>
    </submittedName>
</protein>
<dbReference type="Proteomes" id="UP000269352">
    <property type="component" value="Unassembled WGS sequence"/>
</dbReference>
<dbReference type="EMBL" id="BGZN01000006">
    <property type="protein sequence ID" value="GBR73129.1"/>
    <property type="molecule type" value="Genomic_DNA"/>
</dbReference>
<evidence type="ECO:0000313" key="2">
    <source>
        <dbReference type="Proteomes" id="UP000269352"/>
    </source>
</evidence>
<dbReference type="Pfam" id="PF13479">
    <property type="entry name" value="AAA_24"/>
    <property type="match status" value="1"/>
</dbReference>
<name>A0A388T931_TERA1</name>
<comment type="caution">
    <text evidence="1">The sequence shown here is derived from an EMBL/GenBank/DDBJ whole genome shotgun (WGS) entry which is preliminary data.</text>
</comment>
<sequence length="222" mass="24691">MGIPVLIFGKSGSGKTTSLRNFKDYGLISCIPKPLPFKGEAVKRYVIDDAAVICQMLLASKTNKIVIDDAGYIMTNFYLRNKNEGNKFGVFDDVAKNFKEIVDTASSLPDDKIVYIIMHSETTDSGETRPLTIGKMLNDKINLAGMFTICLISEYADGKYMFKTQTRGLDCAKSPIGMFDFSIDNDLAIIDAKIREYYGLKDKPEANKAETKTETKNESEAK</sequence>
<keyword evidence="1" id="KW-0547">Nucleotide-binding</keyword>
<reference evidence="1 2" key="1">
    <citation type="journal article" date="2019" name="ISME J.">
        <title>Genome analyses of uncultured TG2/ZB3 bacteria in 'Margulisbacteria' specifically attached to ectosymbiotic spirochetes of protists in the termite gut.</title>
        <authorList>
            <person name="Utami Y.D."/>
            <person name="Kuwahara H."/>
            <person name="Igai K."/>
            <person name="Murakami T."/>
            <person name="Sugaya K."/>
            <person name="Morikawa T."/>
            <person name="Nagura Y."/>
            <person name="Yuki M."/>
            <person name="Deevong P."/>
            <person name="Inoue T."/>
            <person name="Kihara K."/>
            <person name="Lo N."/>
            <person name="Yamada A."/>
            <person name="Ohkuma M."/>
            <person name="Hongoh Y."/>
        </authorList>
    </citation>
    <scope>NUCLEOTIDE SEQUENCE [LARGE SCALE GENOMIC DNA]</scope>
    <source>
        <strain evidence="1">NkOx7-01</strain>
    </source>
</reference>
<gene>
    <name evidence="1" type="ORF">NO1_0563</name>
</gene>
<accession>A0A388T931</accession>
<evidence type="ECO:0000313" key="1">
    <source>
        <dbReference type="EMBL" id="GBR73129.1"/>
    </source>
</evidence>
<proteinExistence type="predicted"/>
<dbReference type="GO" id="GO:0005524">
    <property type="term" value="F:ATP binding"/>
    <property type="evidence" value="ECO:0007669"/>
    <property type="project" value="UniProtKB-KW"/>
</dbReference>
<dbReference type="AlphaFoldDB" id="A0A388T931"/>